<dbReference type="InterPro" id="IPR027417">
    <property type="entry name" value="P-loop_NTPase"/>
</dbReference>
<organism evidence="5 6">
    <name type="scientific">Mycobacterium lentiflavum</name>
    <dbReference type="NCBI Taxonomy" id="141349"/>
    <lineage>
        <taxon>Bacteria</taxon>
        <taxon>Bacillati</taxon>
        <taxon>Actinomycetota</taxon>
        <taxon>Actinomycetes</taxon>
        <taxon>Mycobacteriales</taxon>
        <taxon>Mycobacteriaceae</taxon>
        <taxon>Mycobacterium</taxon>
        <taxon>Mycobacterium simiae complex</taxon>
    </lineage>
</organism>
<proteinExistence type="predicted"/>
<dbReference type="InterPro" id="IPR016032">
    <property type="entry name" value="Sig_transdc_resp-reg_C-effctor"/>
</dbReference>
<feature type="domain" description="HTH luxR-type" evidence="4">
    <location>
        <begin position="873"/>
        <end position="938"/>
    </location>
</feature>
<feature type="compositionally biased region" description="Polar residues" evidence="3">
    <location>
        <begin position="943"/>
        <end position="953"/>
    </location>
</feature>
<dbReference type="PROSITE" id="PS50043">
    <property type="entry name" value="HTH_LUXR_2"/>
    <property type="match status" value="1"/>
</dbReference>
<dbReference type="SMART" id="SM00421">
    <property type="entry name" value="HTH_LUXR"/>
    <property type="match status" value="1"/>
</dbReference>
<dbReference type="EMBL" id="CP092423">
    <property type="protein sequence ID" value="ULP40313.1"/>
    <property type="molecule type" value="Genomic_DNA"/>
</dbReference>
<dbReference type="PANTHER" id="PTHR16305">
    <property type="entry name" value="TESTICULAR SOLUBLE ADENYLYL CYCLASE"/>
    <property type="match status" value="1"/>
</dbReference>
<dbReference type="SUPFAM" id="SSF46894">
    <property type="entry name" value="C-terminal effector domain of the bipartite response regulators"/>
    <property type="match status" value="1"/>
</dbReference>
<dbReference type="PRINTS" id="PR00038">
    <property type="entry name" value="HTHLUXR"/>
</dbReference>
<keyword evidence="2" id="KW-0067">ATP-binding</keyword>
<dbReference type="SUPFAM" id="SSF52540">
    <property type="entry name" value="P-loop containing nucleoside triphosphate hydrolases"/>
    <property type="match status" value="1"/>
</dbReference>
<accession>A0ABY3UNY7</accession>
<evidence type="ECO:0000256" key="3">
    <source>
        <dbReference type="SAM" id="MobiDB-lite"/>
    </source>
</evidence>
<dbReference type="RefSeq" id="WP_239719877.1">
    <property type="nucleotide sequence ID" value="NZ_CP092423.2"/>
</dbReference>
<protein>
    <submittedName>
        <fullName evidence="5">AAA family ATPase</fullName>
    </submittedName>
</protein>
<keyword evidence="6" id="KW-1185">Reference proteome</keyword>
<evidence type="ECO:0000313" key="5">
    <source>
        <dbReference type="EMBL" id="ULP40313.1"/>
    </source>
</evidence>
<evidence type="ECO:0000313" key="6">
    <source>
        <dbReference type="Proteomes" id="UP001055171"/>
    </source>
</evidence>
<sequence length="953" mass="100875">MAAHESRCVTALEVLPVRGRSRELAVIDTLVERLAGGRGSVVLIDGPPGIGKTRLLRECGERTVSHGGRLLSATATEHQRAVPFAPLFSATLAADPPVGDADALRALGSVADLRYWVVRELQSAIAETARATPLMIAIDDAHLADAGTVTALRLLMAALADAPVLWALTTRNGTCGAAIRDAVQALGAGGVAHAAHLLLPPVDVVAAAGIVSDILGSSVDDSLSQLAAQATGNPFLVIELLHGLREDNRIQFAGGRASAIGPTLPRRMVTTMEKRLDSLNPMTRELVGLASILPERFSVTLLARMLDRRPAELVGAITEAVRADLLIGDEELLKFRHDLLRSAARDTLPESLRRALERESADVLLDLGAVPEDVAPQLARSAEVGDLAAVASLRSAARSLARADCSGAADIALRALELAGCEPALRAALLAENVELLIRASRFDEAEAMAARALSGDLPPQAEADIRVSLSMLPTRWPQHRAAENRSVLTLPDLAPVTRARNQAWLASTMMLDGQLAAGPVAREALEQLARLDDVETETLAKTTVAAVELATGYGRRASAICDDVMAGSARLGASSSAGQAATRYCSMVLAALGRLEDATAIVAVNRAVAEAERKTSTVQLLDMIQAMCDAAAGQLGQARAAFAPHVQTVGAHDYVVADVVALTHLALVAVHLDDKTLIRHTSSAARGVAQDGCTDSARVRARCVLARAAWYRGDLTSAVRHLGQKAPLLPLPLWPTDFDNVVLTARLAAATGDEVAHRHAGMTLDVLERENPRAPLLSGVAQYVRGLLERDVASLAGAVNTLSTAERPMLHAAALEDLGQLLRDADQRDAAADTLSQAFDVYSAHGAVGDARRTARSLHDFGVSRRIVRTRAKTGWESLTPAELRVAELVIEGASNPEVAQRLSLSPHTVNTHLRHVYSKLGVNSRTELKRVAAVKRRPTRSARQSSGLRAV</sequence>
<dbReference type="Pfam" id="PF00196">
    <property type="entry name" value="GerE"/>
    <property type="match status" value="1"/>
</dbReference>
<dbReference type="Gene3D" id="1.10.10.10">
    <property type="entry name" value="Winged helix-like DNA-binding domain superfamily/Winged helix DNA-binding domain"/>
    <property type="match status" value="1"/>
</dbReference>
<gene>
    <name evidence="5" type="ORF">MJO58_14885</name>
</gene>
<dbReference type="PROSITE" id="PS00622">
    <property type="entry name" value="HTH_LUXR_1"/>
    <property type="match status" value="1"/>
</dbReference>
<dbReference type="Pfam" id="PF13191">
    <property type="entry name" value="AAA_16"/>
    <property type="match status" value="1"/>
</dbReference>
<evidence type="ECO:0000259" key="4">
    <source>
        <dbReference type="PROSITE" id="PS50043"/>
    </source>
</evidence>
<dbReference type="InterPro" id="IPR041664">
    <property type="entry name" value="AAA_16"/>
</dbReference>
<dbReference type="Proteomes" id="UP001055171">
    <property type="component" value="Chromosome"/>
</dbReference>
<dbReference type="InterPro" id="IPR000792">
    <property type="entry name" value="Tscrpt_reg_LuxR_C"/>
</dbReference>
<evidence type="ECO:0000256" key="1">
    <source>
        <dbReference type="ARBA" id="ARBA00022741"/>
    </source>
</evidence>
<dbReference type="CDD" id="cd06170">
    <property type="entry name" value="LuxR_C_like"/>
    <property type="match status" value="1"/>
</dbReference>
<keyword evidence="1" id="KW-0547">Nucleotide-binding</keyword>
<feature type="region of interest" description="Disordered" evidence="3">
    <location>
        <begin position="933"/>
        <end position="953"/>
    </location>
</feature>
<name>A0ABY3UNY7_MYCLN</name>
<dbReference type="PANTHER" id="PTHR16305:SF35">
    <property type="entry name" value="TRANSCRIPTIONAL ACTIVATOR DOMAIN"/>
    <property type="match status" value="1"/>
</dbReference>
<dbReference type="Gene3D" id="3.40.50.300">
    <property type="entry name" value="P-loop containing nucleotide triphosphate hydrolases"/>
    <property type="match status" value="1"/>
</dbReference>
<reference evidence="5" key="1">
    <citation type="submission" date="2022-08" db="EMBL/GenBank/DDBJ databases">
        <title>Complete genome sequence of 14 non-tuberculosis mycobacteria type-strains.</title>
        <authorList>
            <person name="Igarashi Y."/>
            <person name="Osugi A."/>
            <person name="Mitarai S."/>
        </authorList>
    </citation>
    <scope>NUCLEOTIDE SEQUENCE</scope>
    <source>
        <strain evidence="5">ATCC 51985</strain>
    </source>
</reference>
<dbReference type="InterPro" id="IPR036388">
    <property type="entry name" value="WH-like_DNA-bd_sf"/>
</dbReference>
<evidence type="ECO:0000256" key="2">
    <source>
        <dbReference type="ARBA" id="ARBA00022840"/>
    </source>
</evidence>